<feature type="signal peptide" evidence="1">
    <location>
        <begin position="1"/>
        <end position="21"/>
    </location>
</feature>
<keyword evidence="3" id="KW-0645">Protease</keyword>
<dbReference type="Gene3D" id="3.30.70.80">
    <property type="entry name" value="Peptidase S8 propeptide/proteinase inhibitor I9"/>
    <property type="match status" value="1"/>
</dbReference>
<evidence type="ECO:0000313" key="3">
    <source>
        <dbReference type="EMBL" id="GFQ02730.1"/>
    </source>
</evidence>
<comment type="caution">
    <text evidence="3">The sequence shown here is derived from an EMBL/GenBank/DDBJ whole genome shotgun (WGS) entry which is preliminary data.</text>
</comment>
<evidence type="ECO:0000256" key="1">
    <source>
        <dbReference type="SAM" id="SignalP"/>
    </source>
</evidence>
<accession>A0A830CUL4</accession>
<reference evidence="3" key="1">
    <citation type="submission" date="2020-07" db="EMBL/GenBank/DDBJ databases">
        <title>Ethylene signaling mediates host invasion by parasitic plants.</title>
        <authorList>
            <person name="Yoshida S."/>
        </authorList>
    </citation>
    <scope>NUCLEOTIDE SEQUENCE</scope>
    <source>
        <strain evidence="3">Okayama</strain>
    </source>
</reference>
<dbReference type="PANTHER" id="PTHR48222">
    <property type="entry name" value="PROTEINASE INHIBITOR, PROPEPTIDE"/>
    <property type="match status" value="1"/>
</dbReference>
<dbReference type="OrthoDB" id="2014869at2759"/>
<gene>
    <name evidence="3" type="ORF">PHJA_002416900</name>
</gene>
<dbReference type="AlphaFoldDB" id="A0A830CUL4"/>
<evidence type="ECO:0000313" key="4">
    <source>
        <dbReference type="Proteomes" id="UP000653305"/>
    </source>
</evidence>
<keyword evidence="1" id="KW-0732">Signal</keyword>
<dbReference type="GO" id="GO:0006508">
    <property type="term" value="P:proteolysis"/>
    <property type="evidence" value="ECO:0007669"/>
    <property type="project" value="UniProtKB-KW"/>
</dbReference>
<name>A0A830CUL4_9LAMI</name>
<evidence type="ECO:0000259" key="2">
    <source>
        <dbReference type="Pfam" id="PF05922"/>
    </source>
</evidence>
<proteinExistence type="predicted"/>
<protein>
    <submittedName>
        <fullName evidence="3">Subtilisin-like protease</fullName>
    </submittedName>
</protein>
<dbReference type="EMBL" id="BMAC01000770">
    <property type="protein sequence ID" value="GFQ02730.1"/>
    <property type="molecule type" value="Genomic_DNA"/>
</dbReference>
<sequence>MENFHLSIFLSLLFLPVLVVSSEKQVYIVYLGEHSGQKTVQEIEESHHSHLLSVKETEEDAKSSLVYSYKHSINGFSAFLTPHEASKLSGADGGSGVCVSELSTEILFANDEIVAIYGFFRGSKFQQLGDGKFMVEIGNTARMLLSAC</sequence>
<dbReference type="Proteomes" id="UP000653305">
    <property type="component" value="Unassembled WGS sequence"/>
</dbReference>
<keyword evidence="4" id="KW-1185">Reference proteome</keyword>
<keyword evidence="3" id="KW-0378">Hydrolase</keyword>
<feature type="domain" description="Inhibitor I9" evidence="2">
    <location>
        <begin position="26"/>
        <end position="91"/>
    </location>
</feature>
<dbReference type="GO" id="GO:0008233">
    <property type="term" value="F:peptidase activity"/>
    <property type="evidence" value="ECO:0007669"/>
    <property type="project" value="UniProtKB-KW"/>
</dbReference>
<dbReference type="InterPro" id="IPR037045">
    <property type="entry name" value="S8pro/Inhibitor_I9_sf"/>
</dbReference>
<feature type="chain" id="PRO_5032866868" evidence="1">
    <location>
        <begin position="22"/>
        <end position="148"/>
    </location>
</feature>
<dbReference type="PANTHER" id="PTHR48222:SF4">
    <property type="entry name" value="PROTEINASE INHIBITOR, PROPEPTIDE"/>
    <property type="match status" value="1"/>
</dbReference>
<dbReference type="Pfam" id="PF05922">
    <property type="entry name" value="Inhibitor_I9"/>
    <property type="match status" value="1"/>
</dbReference>
<organism evidence="3 4">
    <name type="scientific">Phtheirospermum japonicum</name>
    <dbReference type="NCBI Taxonomy" id="374723"/>
    <lineage>
        <taxon>Eukaryota</taxon>
        <taxon>Viridiplantae</taxon>
        <taxon>Streptophyta</taxon>
        <taxon>Embryophyta</taxon>
        <taxon>Tracheophyta</taxon>
        <taxon>Spermatophyta</taxon>
        <taxon>Magnoliopsida</taxon>
        <taxon>eudicotyledons</taxon>
        <taxon>Gunneridae</taxon>
        <taxon>Pentapetalae</taxon>
        <taxon>asterids</taxon>
        <taxon>lamiids</taxon>
        <taxon>Lamiales</taxon>
        <taxon>Orobanchaceae</taxon>
        <taxon>Orobanchaceae incertae sedis</taxon>
        <taxon>Phtheirospermum</taxon>
    </lineage>
</organism>
<dbReference type="InterPro" id="IPR010259">
    <property type="entry name" value="S8pro/Inhibitor_I9"/>
</dbReference>